<dbReference type="InterPro" id="IPR009389">
    <property type="entry name" value="DUF1045"/>
</dbReference>
<evidence type="ECO:0000313" key="2">
    <source>
        <dbReference type="Proteomes" id="UP000001963"/>
    </source>
</evidence>
<evidence type="ECO:0008006" key="3">
    <source>
        <dbReference type="Google" id="ProtNLM"/>
    </source>
</evidence>
<dbReference type="STRING" id="391165.GbCGDNIH1_1118"/>
<dbReference type="PIRSF" id="PIRSF033328">
    <property type="entry name" value="Phest_Mll4975"/>
    <property type="match status" value="1"/>
</dbReference>
<sequence>MASGRARRVITMLSTTANIARYAIYYAPDPADPLWQAGCRWLGRDPLTDETLLQPALPGLSSAEWAALTASPRRYGFHATLKPPIRLKAGYHEKEFLAAVEALAGMIPVFPMPALSVTTVQGFMALTEQSPSSALRALCDHCVIALDPFRAPPTDEELARRRQWPLSPAREAMLQQWGYPDVLDEWRFHMTLSEKLPVSAIPEIQSAAEKYFLAALDKIRLVDALCVYRQETPDRNFSVLARFPLARAIQ</sequence>
<keyword evidence="2" id="KW-1185">Reference proteome</keyword>
<dbReference type="KEGG" id="gbe:GbCGDNIH1_1118"/>
<protein>
    <recommendedName>
        <fullName evidence="3">Phosphonate metabolism protein</fullName>
    </recommendedName>
</protein>
<dbReference type="Proteomes" id="UP000001963">
    <property type="component" value="Chromosome"/>
</dbReference>
<evidence type="ECO:0000313" key="1">
    <source>
        <dbReference type="EMBL" id="ABI62016.2"/>
    </source>
</evidence>
<dbReference type="EMBL" id="CP000394">
    <property type="protein sequence ID" value="ABI62016.2"/>
    <property type="molecule type" value="Genomic_DNA"/>
</dbReference>
<dbReference type="NCBIfam" id="TIGR03223">
    <property type="entry name" value="Phn_opern_protn"/>
    <property type="match status" value="1"/>
</dbReference>
<dbReference type="AlphaFoldDB" id="Q0BT36"/>
<name>Q0BT36_GRABC</name>
<organism evidence="1 2">
    <name type="scientific">Granulibacter bethesdensis (strain ATCC BAA-1260 / CGDNIH1)</name>
    <dbReference type="NCBI Taxonomy" id="391165"/>
    <lineage>
        <taxon>Bacteria</taxon>
        <taxon>Pseudomonadati</taxon>
        <taxon>Pseudomonadota</taxon>
        <taxon>Alphaproteobacteria</taxon>
        <taxon>Acetobacterales</taxon>
        <taxon>Acetobacteraceae</taxon>
        <taxon>Granulibacter</taxon>
    </lineage>
</organism>
<dbReference type="eggNOG" id="COG3709">
    <property type="taxonomic scope" value="Bacteria"/>
</dbReference>
<accession>Q0BT36</accession>
<dbReference type="Pfam" id="PF06299">
    <property type="entry name" value="DUF1045"/>
    <property type="match status" value="1"/>
</dbReference>
<reference evidence="1 2" key="1">
    <citation type="journal article" date="2007" name="J. Bacteriol.">
        <title>Genome sequence analysis of the emerging human pathogenic acetic acid bacterium Granulibacter bethesdensis.</title>
        <authorList>
            <person name="Greenberg D.E."/>
            <person name="Porcella S.F."/>
            <person name="Zelazny A.M."/>
            <person name="Virtaneva K."/>
            <person name="Sturdevant D.E."/>
            <person name="Kupko J.J.III."/>
            <person name="Barbian K.D."/>
            <person name="Babar A."/>
            <person name="Dorward D.W."/>
            <person name="Holland S.M."/>
        </authorList>
    </citation>
    <scope>NUCLEOTIDE SEQUENCE [LARGE SCALE GENOMIC DNA]</scope>
    <source>
        <strain evidence="2">ATCC BAA-1260 / CGDNIH1</strain>
    </source>
</reference>
<gene>
    <name evidence="1" type="ordered locus">GbCGDNIH1_1118</name>
</gene>
<proteinExistence type="predicted"/>